<feature type="transmembrane region" description="Helical" evidence="2">
    <location>
        <begin position="143"/>
        <end position="160"/>
    </location>
</feature>
<dbReference type="EMBL" id="BAOP01000004">
    <property type="protein sequence ID" value="GAC78756.1"/>
    <property type="molecule type" value="Genomic_DNA"/>
</dbReference>
<keyword evidence="2" id="KW-0812">Transmembrane</keyword>
<feature type="region of interest" description="Disordered" evidence="1">
    <location>
        <begin position="1"/>
        <end position="30"/>
    </location>
</feature>
<name>M3TBL7_GORML</name>
<feature type="region of interest" description="Disordered" evidence="1">
    <location>
        <begin position="258"/>
        <end position="299"/>
    </location>
</feature>
<evidence type="ECO:0000313" key="4">
    <source>
        <dbReference type="Proteomes" id="UP000035009"/>
    </source>
</evidence>
<comment type="caution">
    <text evidence="3">The sequence shown here is derived from an EMBL/GenBank/DDBJ whole genome shotgun (WGS) entry which is preliminary data.</text>
</comment>
<dbReference type="eggNOG" id="ENOG502ZD0E">
    <property type="taxonomic scope" value="Bacteria"/>
</dbReference>
<evidence type="ECO:0000313" key="3">
    <source>
        <dbReference type="EMBL" id="GAC78756.1"/>
    </source>
</evidence>
<keyword evidence="2" id="KW-1133">Transmembrane helix</keyword>
<gene>
    <name evidence="3" type="ORF">GM1_004_02010</name>
</gene>
<feature type="transmembrane region" description="Helical" evidence="2">
    <location>
        <begin position="42"/>
        <end position="62"/>
    </location>
</feature>
<reference evidence="3 4" key="1">
    <citation type="submission" date="2013-02" db="EMBL/GenBank/DDBJ databases">
        <title>Whole genome shotgun sequence of Gordonia malaquae NBRC 108250.</title>
        <authorList>
            <person name="Yoshida I."/>
            <person name="Hosoyama A."/>
            <person name="Tsuchikane K."/>
            <person name="Ando Y."/>
            <person name="Baba S."/>
            <person name="Ohji S."/>
            <person name="Hamada M."/>
            <person name="Tamura T."/>
            <person name="Yamazoe A."/>
            <person name="Yamazaki S."/>
            <person name="Fujita N."/>
        </authorList>
    </citation>
    <scope>NUCLEOTIDE SEQUENCE [LARGE SCALE GENOMIC DNA]</scope>
    <source>
        <strain evidence="3 4">NBRC 108250</strain>
    </source>
</reference>
<feature type="compositionally biased region" description="Polar residues" evidence="1">
    <location>
        <begin position="18"/>
        <end position="29"/>
    </location>
</feature>
<dbReference type="RefSeq" id="WP_008376887.1">
    <property type="nucleotide sequence ID" value="NZ_BAOP01000004.1"/>
</dbReference>
<sequence>MAENSRSSRAKKGAEVAEQQTTSGGSWSASPEAKSKALTFRIIAAVLWAIAIGGELFTIFWVLRQDPILMWLLIVMLVVIGAFALGGSLLWKKANRLDPASRKDTVRFFVQNQLGVIITVIAFLPLIVMIFLNKDMDGKQKGIAGGIAIVIAAAVGLASADWNPPSVEQYSVETNVVKELTGKDEVVWVKGGSAFHVCEDVPDLRRSTKTKERTSVADAHAANIPRLTKKWVSEAINSCGYTTADVDRVLGGVDDVTSTLDEDQFTETSGTPEVKSPAEKGDSEVHEGAPQSSTVPATP</sequence>
<dbReference type="Proteomes" id="UP000035009">
    <property type="component" value="Unassembled WGS sequence"/>
</dbReference>
<protein>
    <submittedName>
        <fullName evidence="3">Uncharacterized protein</fullName>
    </submittedName>
</protein>
<dbReference type="STRING" id="410332.SAMN04488550_2883"/>
<keyword evidence="2" id="KW-0472">Membrane</keyword>
<feature type="compositionally biased region" description="Polar residues" evidence="1">
    <location>
        <begin position="290"/>
        <end position="299"/>
    </location>
</feature>
<feature type="transmembrane region" description="Helical" evidence="2">
    <location>
        <begin position="112"/>
        <end position="131"/>
    </location>
</feature>
<evidence type="ECO:0000256" key="1">
    <source>
        <dbReference type="SAM" id="MobiDB-lite"/>
    </source>
</evidence>
<feature type="compositionally biased region" description="Basic and acidic residues" evidence="1">
    <location>
        <begin position="276"/>
        <end position="287"/>
    </location>
</feature>
<dbReference type="AlphaFoldDB" id="M3TBL7"/>
<organism evidence="3 4">
    <name type="scientific">Gordonia malaquae NBRC 108250</name>
    <dbReference type="NCBI Taxonomy" id="1223542"/>
    <lineage>
        <taxon>Bacteria</taxon>
        <taxon>Bacillati</taxon>
        <taxon>Actinomycetota</taxon>
        <taxon>Actinomycetes</taxon>
        <taxon>Mycobacteriales</taxon>
        <taxon>Gordoniaceae</taxon>
        <taxon>Gordonia</taxon>
    </lineage>
</organism>
<proteinExistence type="predicted"/>
<accession>M3TBL7</accession>
<feature type="transmembrane region" description="Helical" evidence="2">
    <location>
        <begin position="68"/>
        <end position="91"/>
    </location>
</feature>
<evidence type="ECO:0000256" key="2">
    <source>
        <dbReference type="SAM" id="Phobius"/>
    </source>
</evidence>
<keyword evidence="4" id="KW-1185">Reference proteome</keyword>